<organism evidence="3 4">
    <name type="scientific">Mucilaginibacter celer</name>
    <dbReference type="NCBI Taxonomy" id="2305508"/>
    <lineage>
        <taxon>Bacteria</taxon>
        <taxon>Pseudomonadati</taxon>
        <taxon>Bacteroidota</taxon>
        <taxon>Sphingobacteriia</taxon>
        <taxon>Sphingobacteriales</taxon>
        <taxon>Sphingobacteriaceae</taxon>
        <taxon>Mucilaginibacter</taxon>
    </lineage>
</organism>
<dbReference type="PANTHER" id="PTHR44520">
    <property type="entry name" value="RESPONSE REGULATOR RCP1-RELATED"/>
    <property type="match status" value="1"/>
</dbReference>
<dbReference type="PANTHER" id="PTHR44520:SF2">
    <property type="entry name" value="RESPONSE REGULATOR RCP1"/>
    <property type="match status" value="1"/>
</dbReference>
<feature type="domain" description="Response regulatory" evidence="2">
    <location>
        <begin position="3"/>
        <end position="130"/>
    </location>
</feature>
<dbReference type="SMART" id="SM00448">
    <property type="entry name" value="REC"/>
    <property type="match status" value="1"/>
</dbReference>
<gene>
    <name evidence="3" type="ORF">HYN43_008045</name>
</gene>
<dbReference type="OrthoDB" id="1121174at2"/>
<protein>
    <submittedName>
        <fullName evidence="3">Response regulator</fullName>
    </submittedName>
</protein>
<evidence type="ECO:0000313" key="4">
    <source>
        <dbReference type="Proteomes" id="UP000270046"/>
    </source>
</evidence>
<sequence length="130" mass="15156">MCRVIVLDDDKIQLFIIKKILGKSGRFNDTLYTDDGKKVLDFLIKHISEEAVLPQLLFLDLNMPILNGWEFLNRLALVYDDLKRPLAVYILSSSIDPRDIKRSHKYNFIKSYLIKPVSVKTMEDIIKDVE</sequence>
<dbReference type="AlphaFoldDB" id="A0A494VJK9"/>
<dbReference type="Pfam" id="PF00072">
    <property type="entry name" value="Response_reg"/>
    <property type="match status" value="1"/>
</dbReference>
<dbReference type="InterPro" id="IPR052893">
    <property type="entry name" value="TCS_response_regulator"/>
</dbReference>
<evidence type="ECO:0000313" key="3">
    <source>
        <dbReference type="EMBL" id="AYL95246.1"/>
    </source>
</evidence>
<dbReference type="InterPro" id="IPR001789">
    <property type="entry name" value="Sig_transdc_resp-reg_receiver"/>
</dbReference>
<accession>A0A494VJK9</accession>
<dbReference type="GO" id="GO:0000160">
    <property type="term" value="P:phosphorelay signal transduction system"/>
    <property type="evidence" value="ECO:0007669"/>
    <property type="project" value="InterPro"/>
</dbReference>
<keyword evidence="4" id="KW-1185">Reference proteome</keyword>
<name>A0A494VJK9_9SPHI</name>
<dbReference type="PROSITE" id="PS50110">
    <property type="entry name" value="RESPONSE_REGULATORY"/>
    <property type="match status" value="1"/>
</dbReference>
<evidence type="ECO:0000256" key="1">
    <source>
        <dbReference type="PROSITE-ProRule" id="PRU00169"/>
    </source>
</evidence>
<dbReference type="EMBL" id="CP032869">
    <property type="protein sequence ID" value="AYL95246.1"/>
    <property type="molecule type" value="Genomic_DNA"/>
</dbReference>
<proteinExistence type="predicted"/>
<dbReference type="KEGG" id="muh:HYN43_008045"/>
<keyword evidence="1" id="KW-0597">Phosphoprotein</keyword>
<dbReference type="RefSeq" id="WP_119408949.1">
    <property type="nucleotide sequence ID" value="NZ_CP032869.1"/>
</dbReference>
<dbReference type="Proteomes" id="UP000270046">
    <property type="component" value="Chromosome"/>
</dbReference>
<reference evidence="3 4" key="1">
    <citation type="submission" date="2018-10" db="EMBL/GenBank/DDBJ databases">
        <title>Genome sequencing of Mucilaginibacter sp. HYN0043.</title>
        <authorList>
            <person name="Kim M."/>
            <person name="Yi H."/>
        </authorList>
    </citation>
    <scope>NUCLEOTIDE SEQUENCE [LARGE SCALE GENOMIC DNA]</scope>
    <source>
        <strain evidence="3 4">HYN0043</strain>
    </source>
</reference>
<dbReference type="SUPFAM" id="SSF52172">
    <property type="entry name" value="CheY-like"/>
    <property type="match status" value="1"/>
</dbReference>
<dbReference type="Gene3D" id="3.40.50.2300">
    <property type="match status" value="1"/>
</dbReference>
<evidence type="ECO:0000259" key="2">
    <source>
        <dbReference type="PROSITE" id="PS50110"/>
    </source>
</evidence>
<feature type="modified residue" description="4-aspartylphosphate" evidence="1">
    <location>
        <position position="60"/>
    </location>
</feature>
<dbReference type="InterPro" id="IPR011006">
    <property type="entry name" value="CheY-like_superfamily"/>
</dbReference>